<dbReference type="Gene3D" id="3.40.50.150">
    <property type="entry name" value="Vaccinia Virus protein VP39"/>
    <property type="match status" value="1"/>
</dbReference>
<evidence type="ECO:0000313" key="1">
    <source>
        <dbReference type="EMBL" id="CAD7238418.1"/>
    </source>
</evidence>
<dbReference type="AlphaFoldDB" id="A0A7R9A0B2"/>
<dbReference type="InterPro" id="IPR029063">
    <property type="entry name" value="SAM-dependent_MTases_sf"/>
</dbReference>
<dbReference type="OrthoDB" id="10266369at2759"/>
<dbReference type="EMBL" id="OB701161">
    <property type="protein sequence ID" value="CAD7238418.1"/>
    <property type="molecule type" value="Genomic_DNA"/>
</dbReference>
<reference evidence="1" key="1">
    <citation type="submission" date="2020-11" db="EMBL/GenBank/DDBJ databases">
        <authorList>
            <person name="Tran Van P."/>
        </authorList>
    </citation>
    <scope>NUCLEOTIDE SEQUENCE</scope>
</reference>
<accession>A0A7R9A0B2</accession>
<organism evidence="1">
    <name type="scientific">Cyprideis torosa</name>
    <dbReference type="NCBI Taxonomy" id="163714"/>
    <lineage>
        <taxon>Eukaryota</taxon>
        <taxon>Metazoa</taxon>
        <taxon>Ecdysozoa</taxon>
        <taxon>Arthropoda</taxon>
        <taxon>Crustacea</taxon>
        <taxon>Oligostraca</taxon>
        <taxon>Ostracoda</taxon>
        <taxon>Podocopa</taxon>
        <taxon>Podocopida</taxon>
        <taxon>Cytherocopina</taxon>
        <taxon>Cytheroidea</taxon>
        <taxon>Cytherideidae</taxon>
        <taxon>Cyprideis</taxon>
    </lineage>
</organism>
<sequence>MAILLAEEGMKKRCQMYATDMNEMVLGQARKGIYPIKAARAYSEKYQKAGGRYSFSDYYTTD</sequence>
<proteinExistence type="predicted"/>
<gene>
    <name evidence="1" type="ORF">CTOB1V02_LOCUS16233</name>
</gene>
<feature type="non-terminal residue" evidence="1">
    <location>
        <position position="62"/>
    </location>
</feature>
<protein>
    <submittedName>
        <fullName evidence="1">Uncharacterized protein</fullName>
    </submittedName>
</protein>
<name>A0A7R9A0B2_9CRUS</name>